<evidence type="ECO:0000313" key="3">
    <source>
        <dbReference type="Proteomes" id="UP000663836"/>
    </source>
</evidence>
<dbReference type="InterPro" id="IPR034015">
    <property type="entry name" value="M1_LTA4H"/>
</dbReference>
<feature type="domain" description="Aminopeptidase N-like N-terminal" evidence="1">
    <location>
        <begin position="55"/>
        <end position="170"/>
    </location>
</feature>
<evidence type="ECO:0000259" key="1">
    <source>
        <dbReference type="Pfam" id="PF17900"/>
    </source>
</evidence>
<gene>
    <name evidence="2" type="ORF">JBS370_LOCUS39007</name>
</gene>
<dbReference type="GO" id="GO:0005829">
    <property type="term" value="C:cytosol"/>
    <property type="evidence" value="ECO:0007669"/>
    <property type="project" value="TreeGrafter"/>
</dbReference>
<sequence>SPRLFYDPNSLSSFNGYRIVHTYFDLNVDFNTNILDVEPLNNELYIKKVLLKSNDTEKLLSFQVDIERESLIIKINDLSKDSIISIIIYYSISNTKCTALQWLTKEQTADRKYPYMFSQCQDIPGVKSTFTAKITCPKLLTVLMSGLQTKYDENTNTFYFEQKQAIPSYLIAIAVGQLVSYDLSPCIRVWTEPSMIKQCQYEFEDAEIFLTAAEQLLGEYQ</sequence>
<evidence type="ECO:0000313" key="2">
    <source>
        <dbReference type="EMBL" id="CAF4259143.1"/>
    </source>
</evidence>
<dbReference type="Proteomes" id="UP000663836">
    <property type="component" value="Unassembled WGS sequence"/>
</dbReference>
<dbReference type="InterPro" id="IPR042097">
    <property type="entry name" value="Aminopeptidase_N-like_N_sf"/>
</dbReference>
<accession>A0A820FBM5</accession>
<dbReference type="Gene3D" id="3.30.2010.30">
    <property type="match status" value="1"/>
</dbReference>
<dbReference type="PANTHER" id="PTHR45726:SF3">
    <property type="entry name" value="LEUKOTRIENE A-4 HYDROLASE"/>
    <property type="match status" value="1"/>
</dbReference>
<dbReference type="InterPro" id="IPR045357">
    <property type="entry name" value="Aminopeptidase_N-like_N"/>
</dbReference>
<dbReference type="Pfam" id="PF17900">
    <property type="entry name" value="Peptidase_M1_N"/>
    <property type="match status" value="1"/>
</dbReference>
<dbReference type="AlphaFoldDB" id="A0A820FBM5"/>
<dbReference type="PANTHER" id="PTHR45726">
    <property type="entry name" value="LEUKOTRIENE A-4 HYDROLASE"/>
    <property type="match status" value="1"/>
</dbReference>
<organism evidence="2 3">
    <name type="scientific">Rotaria sordida</name>
    <dbReference type="NCBI Taxonomy" id="392033"/>
    <lineage>
        <taxon>Eukaryota</taxon>
        <taxon>Metazoa</taxon>
        <taxon>Spiralia</taxon>
        <taxon>Gnathifera</taxon>
        <taxon>Rotifera</taxon>
        <taxon>Eurotatoria</taxon>
        <taxon>Bdelloidea</taxon>
        <taxon>Philodinida</taxon>
        <taxon>Philodinidae</taxon>
        <taxon>Rotaria</taxon>
    </lineage>
</organism>
<dbReference type="Gene3D" id="2.60.40.1730">
    <property type="entry name" value="tricorn interacting facor f3 domain"/>
    <property type="match status" value="1"/>
</dbReference>
<dbReference type="EMBL" id="CAJOBD010024298">
    <property type="protein sequence ID" value="CAF4259143.1"/>
    <property type="molecule type" value="Genomic_DNA"/>
</dbReference>
<reference evidence="2" key="1">
    <citation type="submission" date="2021-02" db="EMBL/GenBank/DDBJ databases">
        <authorList>
            <person name="Nowell W R."/>
        </authorList>
    </citation>
    <scope>NUCLEOTIDE SEQUENCE</scope>
</reference>
<feature type="non-terminal residue" evidence="2">
    <location>
        <position position="1"/>
    </location>
</feature>
<comment type="caution">
    <text evidence="2">The sequence shown here is derived from an EMBL/GenBank/DDBJ whole genome shotgun (WGS) entry which is preliminary data.</text>
</comment>
<protein>
    <recommendedName>
        <fullName evidence="1">Aminopeptidase N-like N-terminal domain-containing protein</fullName>
    </recommendedName>
</protein>
<proteinExistence type="predicted"/>
<dbReference type="SUPFAM" id="SSF63737">
    <property type="entry name" value="Leukotriene A4 hydrolase N-terminal domain"/>
    <property type="match status" value="1"/>
</dbReference>
<name>A0A820FBM5_9BILA</name>